<keyword evidence="9" id="KW-1185">Reference proteome</keyword>
<accession>A0ABY7AQF8</accession>
<dbReference type="SUPFAM" id="SSF56935">
    <property type="entry name" value="Porins"/>
    <property type="match status" value="1"/>
</dbReference>
<dbReference type="InterPro" id="IPR000531">
    <property type="entry name" value="Beta-barrel_TonB"/>
</dbReference>
<dbReference type="Pfam" id="PF07715">
    <property type="entry name" value="Plug"/>
    <property type="match status" value="1"/>
</dbReference>
<protein>
    <submittedName>
        <fullName evidence="8">TonB-dependent receptor</fullName>
    </submittedName>
</protein>
<sequence>MFKQTKLARNIQQYLWASLALTLPSISSTQAQESQTAEPAEETEIISVTGVRSSLRDAAFLKKNASQIMDAISAEDIGQLPDNNIAEALQRVTGVQIGRDDTGAGAGFQVRGLSQNRVEVNGQSMASSDGSRTGSFANVDSALFKAIEVYKSPTADMVEGAIGATIRLKTFQPLERKNGFVNINAQGTEDSLAQDKGGKLSIAAMDNWELESVGAVGALLNVSYEKRFAETHEMKTAWSPAISNQLLNNEFLDGTLTEQALADDGTYRDKTSTDVNIPFSVFRPEDIGFRRLAFEQDNLSIDSTIQWQPSEDLEFTLFGQVSQFERGNIGQEIKYGTRHQKNAILDHDLVATSRDESPVILGAWSRQPTSSEYFLTQSYLNEAAKDNSISPSENDYIQANQPLDRYIVESGTLTPTGSAFHAPIASQYSSDINTIDSETFSLATKYYLTDNLLIEAKYAYSHSEGKGDNIAQRFSPGTNAADTAGNALSNAYVHYDFSPDKELPLVGVSYLDSQTNEELKLENPLTDKSLYALHNGWGSISTNENEKDELTLDIDWMLDHDVLTKVEFGARYANNQMKRHRQRLEFINFGNYSIFSNNWRVYDRDTSTRPESDNINSNDKISIEFADQVMAEEYNQAGFYGNNLTTSPSMFPEANGGGVQPWLTLDMSHNAFKDMILTAFPGRQGDCLIVDEDTKCRNNELVAEDGYNEYDAILTIPQAQYDKDGSYPYLITESTKAVYGKVNFETEILDYFVSGNFGVRYVETETETLGVVTNYFLNGNEVRKDNDGQAVEQYDAITGDNSYSNLLPSLNINWAITEDMLLRFAAAKTMSRANPQDLSPSIDLPNYSWTAKKGNPNLLPEEATNYDLSWEWYINETNSLSAALFLKELDNFLTNRFYVISGKSDRDGDGDLTNDPITVKEPINGGDGRIEGIELAALHTFDYLPGLLNGFGVQANYTHTSSSQESGFSELDGSTLPVLNLSADSYNFTLFYDKNGFNFRAAYNYRTENLNGTSTAGVDPLAYDKYEDYLGVEGNTVYSARGIQLPEWNDEFATLDLSASYRYKKYNFFIQARNFLSEPSRRYAGDQDSTKHLLTRYQETGTSYVAGFSVRL</sequence>
<dbReference type="Proteomes" id="UP001163726">
    <property type="component" value="Plasmid pCadTS8_1"/>
</dbReference>
<gene>
    <name evidence="8" type="ORF">OLW01_15735</name>
</gene>
<dbReference type="EMBL" id="CP109966">
    <property type="protein sequence ID" value="WAJ71788.1"/>
    <property type="molecule type" value="Genomic_DNA"/>
</dbReference>
<dbReference type="NCBIfam" id="TIGR01782">
    <property type="entry name" value="TonB-Xanth-Caul"/>
    <property type="match status" value="1"/>
</dbReference>
<dbReference type="PANTHER" id="PTHR40980">
    <property type="entry name" value="PLUG DOMAIN-CONTAINING PROTEIN"/>
    <property type="match status" value="1"/>
</dbReference>
<dbReference type="PANTHER" id="PTHR40980:SF3">
    <property type="entry name" value="TONB-DEPENDENT RECEPTOR-LIKE BETA-BARREL DOMAIN-CONTAINING PROTEIN"/>
    <property type="match status" value="1"/>
</dbReference>
<evidence type="ECO:0000256" key="4">
    <source>
        <dbReference type="RuleBase" id="RU003357"/>
    </source>
</evidence>
<name>A0ABY7AQF8_9ALTE</name>
<keyword evidence="3" id="KW-0998">Cell outer membrane</keyword>
<feature type="domain" description="TonB-dependent receptor-like beta-barrel" evidence="6">
    <location>
        <begin position="591"/>
        <end position="1074"/>
    </location>
</feature>
<reference evidence="8" key="1">
    <citation type="submission" date="2022-10" db="EMBL/GenBank/DDBJ databases">
        <title>Catenovulum adriacola sp. nov. isolated in the Harbour of Susak.</title>
        <authorList>
            <person name="Schoch T."/>
            <person name="Reich S.J."/>
            <person name="Stoeferle S."/>
            <person name="Flaiz M."/>
            <person name="Kazda M."/>
            <person name="Riedel C.U."/>
            <person name="Duerre P."/>
        </authorList>
    </citation>
    <scope>NUCLEOTIDE SEQUENCE</scope>
    <source>
        <strain evidence="8">TS8</strain>
        <plasmid evidence="8">pCadTS8_1</plasmid>
    </source>
</reference>
<organism evidence="8 9">
    <name type="scientific">Catenovulum adriaticum</name>
    <dbReference type="NCBI Taxonomy" id="2984846"/>
    <lineage>
        <taxon>Bacteria</taxon>
        <taxon>Pseudomonadati</taxon>
        <taxon>Pseudomonadota</taxon>
        <taxon>Gammaproteobacteria</taxon>
        <taxon>Alteromonadales</taxon>
        <taxon>Alteromonadaceae</taxon>
        <taxon>Catenovulum</taxon>
    </lineage>
</organism>
<dbReference type="InterPro" id="IPR037066">
    <property type="entry name" value="Plug_dom_sf"/>
</dbReference>
<feature type="signal peptide" evidence="5">
    <location>
        <begin position="1"/>
        <end position="31"/>
    </location>
</feature>
<keyword evidence="8" id="KW-0614">Plasmid</keyword>
<dbReference type="InterPro" id="IPR036942">
    <property type="entry name" value="Beta-barrel_TonB_sf"/>
</dbReference>
<evidence type="ECO:0000313" key="9">
    <source>
        <dbReference type="Proteomes" id="UP001163726"/>
    </source>
</evidence>
<dbReference type="InterPro" id="IPR012910">
    <property type="entry name" value="Plug_dom"/>
</dbReference>
<dbReference type="Gene3D" id="2.170.130.10">
    <property type="entry name" value="TonB-dependent receptor, plug domain"/>
    <property type="match status" value="1"/>
</dbReference>
<keyword evidence="8" id="KW-0675">Receptor</keyword>
<feature type="chain" id="PRO_5046998214" evidence="5">
    <location>
        <begin position="32"/>
        <end position="1112"/>
    </location>
</feature>
<evidence type="ECO:0000256" key="2">
    <source>
        <dbReference type="ARBA" id="ARBA00023136"/>
    </source>
</evidence>
<dbReference type="Pfam" id="PF00593">
    <property type="entry name" value="TonB_dep_Rec_b-barrel"/>
    <property type="match status" value="1"/>
</dbReference>
<evidence type="ECO:0000256" key="1">
    <source>
        <dbReference type="ARBA" id="ARBA00004442"/>
    </source>
</evidence>
<evidence type="ECO:0000256" key="3">
    <source>
        <dbReference type="ARBA" id="ARBA00023237"/>
    </source>
</evidence>
<dbReference type="InterPro" id="IPR010104">
    <property type="entry name" value="TonB_rcpt_bac"/>
</dbReference>
<evidence type="ECO:0000256" key="5">
    <source>
        <dbReference type="SAM" id="SignalP"/>
    </source>
</evidence>
<comment type="similarity">
    <text evidence="4">Belongs to the TonB-dependent receptor family.</text>
</comment>
<keyword evidence="5" id="KW-0732">Signal</keyword>
<comment type="subcellular location">
    <subcellularLocation>
        <location evidence="1 4">Cell outer membrane</location>
    </subcellularLocation>
</comment>
<evidence type="ECO:0000259" key="6">
    <source>
        <dbReference type="Pfam" id="PF00593"/>
    </source>
</evidence>
<keyword evidence="2 4" id="KW-0472">Membrane</keyword>
<dbReference type="RefSeq" id="WP_268076510.1">
    <property type="nucleotide sequence ID" value="NZ_CP109966.1"/>
</dbReference>
<dbReference type="Gene3D" id="2.40.170.20">
    <property type="entry name" value="TonB-dependent receptor, beta-barrel domain"/>
    <property type="match status" value="1"/>
</dbReference>
<geneLocation type="plasmid" evidence="8 9">
    <name>pCadTS8_1</name>
</geneLocation>
<proteinExistence type="inferred from homology"/>
<feature type="domain" description="TonB-dependent receptor plug" evidence="7">
    <location>
        <begin position="63"/>
        <end position="164"/>
    </location>
</feature>
<evidence type="ECO:0000259" key="7">
    <source>
        <dbReference type="Pfam" id="PF07715"/>
    </source>
</evidence>
<evidence type="ECO:0000313" key="8">
    <source>
        <dbReference type="EMBL" id="WAJ71788.1"/>
    </source>
</evidence>
<keyword evidence="4" id="KW-0798">TonB box</keyword>